<evidence type="ECO:0000313" key="3">
    <source>
        <dbReference type="Proteomes" id="UP001632038"/>
    </source>
</evidence>
<name>A0ABD3DL00_9LAMI</name>
<keyword evidence="3" id="KW-1185">Reference proteome</keyword>
<dbReference type="AlphaFoldDB" id="A0ABD3DL00"/>
<evidence type="ECO:0000313" key="2">
    <source>
        <dbReference type="EMBL" id="KAL3642968.1"/>
    </source>
</evidence>
<dbReference type="Proteomes" id="UP001632038">
    <property type="component" value="Unassembled WGS sequence"/>
</dbReference>
<organism evidence="1 3">
    <name type="scientific">Castilleja foliolosa</name>
    <dbReference type="NCBI Taxonomy" id="1961234"/>
    <lineage>
        <taxon>Eukaryota</taxon>
        <taxon>Viridiplantae</taxon>
        <taxon>Streptophyta</taxon>
        <taxon>Embryophyta</taxon>
        <taxon>Tracheophyta</taxon>
        <taxon>Spermatophyta</taxon>
        <taxon>Magnoliopsida</taxon>
        <taxon>eudicotyledons</taxon>
        <taxon>Gunneridae</taxon>
        <taxon>Pentapetalae</taxon>
        <taxon>asterids</taxon>
        <taxon>lamiids</taxon>
        <taxon>Lamiales</taxon>
        <taxon>Orobanchaceae</taxon>
        <taxon>Pedicularideae</taxon>
        <taxon>Castillejinae</taxon>
        <taxon>Castilleja</taxon>
    </lineage>
</organism>
<reference evidence="1" key="2">
    <citation type="submission" date="2024-11" db="EMBL/GenBank/DDBJ databases">
        <authorList>
            <person name="Burger M."/>
            <person name="Chory J."/>
        </authorList>
    </citation>
    <scope>NUCLEOTIDE SEQUENCE</scope>
    <source>
        <strain evidence="1">Tecolote</strain>
        <tissue evidence="1">Flower</tissue>
    </source>
</reference>
<comment type="caution">
    <text evidence="1">The sequence shown here is derived from an EMBL/GenBank/DDBJ whole genome shotgun (WGS) entry which is preliminary data.</text>
</comment>
<protein>
    <submittedName>
        <fullName evidence="1">Nucleosome assembly protein</fullName>
    </submittedName>
</protein>
<accession>A0ABD3DL00</accession>
<dbReference type="EMBL" id="JAVIJP010000016">
    <property type="protein sequence ID" value="KAL3642968.1"/>
    <property type="molecule type" value="Genomic_DNA"/>
</dbReference>
<reference evidence="2 3" key="1">
    <citation type="journal article" date="2024" name="IScience">
        <title>Strigolactones Initiate the Formation of Haustorium-like Structures in Castilleja.</title>
        <authorList>
            <person name="Buerger M."/>
            <person name="Peterson D."/>
            <person name="Chory J."/>
        </authorList>
    </citation>
    <scope>NUCLEOTIDE SEQUENCE [LARGE SCALE GENOMIC DNA]</scope>
    <source>
        <strain evidence="2">Tecolote</strain>
        <tissue evidence="2">Flower</tissue>
    </source>
</reference>
<gene>
    <name evidence="1" type="primary">NAP1:3_2</name>
    <name evidence="2" type="synonym">NAP1:3_4</name>
    <name evidence="1" type="ORF">CASFOL_013780</name>
    <name evidence="2" type="ORF">CASFOL_013783</name>
</gene>
<proteinExistence type="predicted"/>
<evidence type="ECO:0000313" key="1">
    <source>
        <dbReference type="EMBL" id="KAL3642965.1"/>
    </source>
</evidence>
<sequence length="62" mass="6849">MNMESFNVADLGTALNAADKAELVNSLKNKLQHLAGKHSDVLENLSPSVKKRVDVLPLMRYI</sequence>
<dbReference type="EMBL" id="JAVIJP010000016">
    <property type="protein sequence ID" value="KAL3642965.1"/>
    <property type="molecule type" value="Genomic_DNA"/>
</dbReference>